<dbReference type="InterPro" id="IPR027623">
    <property type="entry name" value="AmmeMemoSam_A"/>
</dbReference>
<name>A0A420W605_9BACT</name>
<dbReference type="Gene3D" id="3.30.700.20">
    <property type="entry name" value="Hypothetical protein ph0010, domain 1"/>
    <property type="match status" value="1"/>
</dbReference>
<dbReference type="OrthoDB" id="159752at2"/>
<dbReference type="AlphaFoldDB" id="A0A420W605"/>
<dbReference type="InterPro" id="IPR002733">
    <property type="entry name" value="AMMECR1_domain"/>
</dbReference>
<keyword evidence="4" id="KW-1185">Reference proteome</keyword>
<accession>A0A420W605</accession>
<dbReference type="InterPro" id="IPR023473">
    <property type="entry name" value="AMMECR1"/>
</dbReference>
<feature type="domain" description="AMMECR1" evidence="2">
    <location>
        <begin position="6"/>
        <end position="197"/>
    </location>
</feature>
<evidence type="ECO:0000256" key="1">
    <source>
        <dbReference type="HAMAP-Rule" id="MF_00645"/>
    </source>
</evidence>
<dbReference type="HAMAP" id="MF_00645">
    <property type="entry name" value="AMMECR1"/>
    <property type="match status" value="1"/>
</dbReference>
<dbReference type="InterPro" id="IPR036071">
    <property type="entry name" value="AMMECR1_dom_sf"/>
</dbReference>
<dbReference type="Proteomes" id="UP000280881">
    <property type="component" value="Unassembled WGS sequence"/>
</dbReference>
<dbReference type="PANTHER" id="PTHR13016">
    <property type="entry name" value="AMMECR1 HOMOLOG"/>
    <property type="match status" value="1"/>
</dbReference>
<gene>
    <name evidence="3" type="ORF">C7457_1420</name>
</gene>
<dbReference type="NCBIfam" id="NF002000">
    <property type="entry name" value="PRK00801.1"/>
    <property type="match status" value="1"/>
</dbReference>
<dbReference type="EMBL" id="RBIE01000003">
    <property type="protein sequence ID" value="RKQ60598.1"/>
    <property type="molecule type" value="Genomic_DNA"/>
</dbReference>
<protein>
    <recommendedName>
        <fullName evidence="1">Protein C7457_1420</fullName>
    </recommendedName>
</protein>
<reference evidence="3 4" key="1">
    <citation type="submission" date="2018-10" db="EMBL/GenBank/DDBJ databases">
        <title>Genomic Encyclopedia of Type Strains, Phase IV (KMG-IV): sequencing the most valuable type-strain genomes for metagenomic binning, comparative biology and taxonomic classification.</title>
        <authorList>
            <person name="Goeker M."/>
        </authorList>
    </citation>
    <scope>NUCLEOTIDE SEQUENCE [LARGE SCALE GENOMIC DNA]</scope>
    <source>
        <strain evidence="3 4">DSM 15521</strain>
    </source>
</reference>
<dbReference type="PROSITE" id="PS51112">
    <property type="entry name" value="AMMECR1"/>
    <property type="match status" value="1"/>
</dbReference>
<dbReference type="Gene3D" id="3.30.1490.150">
    <property type="entry name" value="Hypothetical protein ph0010, domain 2"/>
    <property type="match status" value="1"/>
</dbReference>
<dbReference type="Pfam" id="PF01871">
    <property type="entry name" value="AMMECR1"/>
    <property type="match status" value="1"/>
</dbReference>
<dbReference type="PANTHER" id="PTHR13016:SF0">
    <property type="entry name" value="AMME SYNDROME CANDIDATE GENE 1 PROTEIN"/>
    <property type="match status" value="1"/>
</dbReference>
<dbReference type="SUPFAM" id="SSF143447">
    <property type="entry name" value="AMMECR1-like"/>
    <property type="match status" value="1"/>
</dbReference>
<comment type="caution">
    <text evidence="3">The sequence shown here is derived from an EMBL/GenBank/DDBJ whole genome shotgun (WGS) entry which is preliminary data.</text>
</comment>
<dbReference type="NCBIfam" id="TIGR00296">
    <property type="entry name" value="TIGR00296 family protein"/>
    <property type="match status" value="1"/>
</dbReference>
<sequence>MLLDLEKGEFLVKLARLAAEEYLKRGVKVEPPPSTPKELWEERGVFVTIKRYPSRELRGCIGYPEPIMPLVLATIDASISAATRDPRFYPMRPEELPHVTFEVTVLTPPQPINVPPEELPKAIKVGRDGLIVRCGMASGLLLPQVPVEWGWNEEEFLSQTCMKAGLPPNCWLDPRCKFYKFQGQIFTEVEPYGEVVEEEISP</sequence>
<dbReference type="RefSeq" id="WP_121171484.1">
    <property type="nucleotide sequence ID" value="NZ_RBIE01000003.1"/>
</dbReference>
<organism evidence="3 4">
    <name type="scientific">Thermovibrio guaymasensis</name>
    <dbReference type="NCBI Taxonomy" id="240167"/>
    <lineage>
        <taxon>Bacteria</taxon>
        <taxon>Pseudomonadati</taxon>
        <taxon>Aquificota</taxon>
        <taxon>Aquificia</taxon>
        <taxon>Desulfurobacteriales</taxon>
        <taxon>Desulfurobacteriaceae</taxon>
        <taxon>Thermovibrio</taxon>
    </lineage>
</organism>
<evidence type="ECO:0000313" key="3">
    <source>
        <dbReference type="EMBL" id="RKQ60598.1"/>
    </source>
</evidence>
<dbReference type="InterPro" id="IPR027485">
    <property type="entry name" value="AMMECR1_N"/>
</dbReference>
<dbReference type="InterPro" id="IPR023472">
    <property type="entry name" value="Uncharacterised_MJ0810"/>
</dbReference>
<evidence type="ECO:0000313" key="4">
    <source>
        <dbReference type="Proteomes" id="UP000280881"/>
    </source>
</evidence>
<proteinExistence type="inferred from homology"/>
<dbReference type="NCBIfam" id="TIGR04335">
    <property type="entry name" value="AmmeMemoSam_A"/>
    <property type="match status" value="1"/>
</dbReference>
<evidence type="ECO:0000259" key="2">
    <source>
        <dbReference type="PROSITE" id="PS51112"/>
    </source>
</evidence>